<evidence type="ECO:0000313" key="2">
    <source>
        <dbReference type="Proteomes" id="UP000326380"/>
    </source>
</evidence>
<evidence type="ECO:0000313" key="1">
    <source>
        <dbReference type="EMBL" id="KAA9325583.1"/>
    </source>
</evidence>
<reference evidence="1 2" key="1">
    <citation type="submission" date="2019-09" db="EMBL/GenBank/DDBJ databases">
        <title>Genome sequence of Hymenobacter sp. M3.</title>
        <authorList>
            <person name="Srinivasan S."/>
        </authorList>
    </citation>
    <scope>NUCLEOTIDE SEQUENCE [LARGE SCALE GENOMIC DNA]</scope>
    <source>
        <strain evidence="1 2">M3</strain>
    </source>
</reference>
<protein>
    <submittedName>
        <fullName evidence="1">Uncharacterized protein</fullName>
    </submittedName>
</protein>
<dbReference type="AlphaFoldDB" id="A0A7L4ZY33"/>
<dbReference type="RefSeq" id="WP_151080739.1">
    <property type="nucleotide sequence ID" value="NZ_CP047647.1"/>
</dbReference>
<gene>
    <name evidence="1" type="ORF">F0P96_19850</name>
</gene>
<dbReference type="Proteomes" id="UP000326380">
    <property type="component" value="Unassembled WGS sequence"/>
</dbReference>
<accession>A0A7L4ZY33</accession>
<name>A0A7L4ZY33_9BACT</name>
<keyword evidence="2" id="KW-1185">Reference proteome</keyword>
<sequence>MNTNVSGNPMLTAALYSIGIILYLGWFVVLGQTLAKFLPRQANYSLNWFLIDVFIVLAAFCAVAILTDNHSYQAEGLAAIPVFYLFFAVGHVFWFPAVTLVAIEKQRKPEFGFYFGTLLLMLFWPIGVWFIQPRLNRIYAAIQADTFDYPRP</sequence>
<organism evidence="1 2">
    <name type="scientific">Hymenobacter busanensis</name>
    <dbReference type="NCBI Taxonomy" id="2607656"/>
    <lineage>
        <taxon>Bacteria</taxon>
        <taxon>Pseudomonadati</taxon>
        <taxon>Bacteroidota</taxon>
        <taxon>Cytophagia</taxon>
        <taxon>Cytophagales</taxon>
        <taxon>Hymenobacteraceae</taxon>
        <taxon>Hymenobacter</taxon>
    </lineage>
</organism>
<comment type="caution">
    <text evidence="1">The sequence shown here is derived from an EMBL/GenBank/DDBJ whole genome shotgun (WGS) entry which is preliminary data.</text>
</comment>
<proteinExistence type="predicted"/>
<dbReference type="EMBL" id="VTWU01000009">
    <property type="protein sequence ID" value="KAA9325583.1"/>
    <property type="molecule type" value="Genomic_DNA"/>
</dbReference>